<proteinExistence type="predicted"/>
<name>A0A8S5NV29_9CAUD</name>
<sequence>MPFLDGKPVILTKRNTDKHGNPISVKQIETKQISTIHNAIPLNYSIDRNHPIVINGFHQIYNQDEISDNTFFVDYDQGILYFHSSQVGKSLTVTYMGTGYILISSNRIYRYSKVNGAQGNVSIEASFEKIENLLNTVINGGNSLDATKAEVVAARTDADGKTYPSLGSRLDDMTTKLNNLNTILRHEKKIDVATPTSTINIGIPEYEPKTDIINLYLSGVRMIEDVDFRVDRTNKTITSLKGNWINQDQLYIEVLQKVNDGRGSSSAMKIDSKNVVLTTPIFNSTDAQSAFVATEKNINLKADKTELTKYLPLAGGTITGNLVVNGAITGNSSSATKLKTARNINGVAFDGSQDITIGISSGSEIKLGGYSKPTSTSSILVTDNLNTAIGKLEKGLEDKASATHDHNSAKITAMTNYQKGTVSAIQQTDSLNVAIGKLEATLDNKSNTSHTHSYAGSNAHNGAANSAVKLQTPRNITIGGTSNEFDGSGDITFTLANIGAAATNHNQTSNTITAMTGYTKGVTNGAITSTDTLNGALSKIENNLDGKANTNHNHNSVYLPLSGGTITGNLTVNNGTITGALNGNSSTSTKLQNARNINGVAFDGTKDITIGVTSGTQITLGGYTKPSSTSAITSADSLNAAIGKLEVGIDGKANASHNQASNTITTMTGYAKGTNSNAITTTDTLNQAIGKLEVGLGTKAPTNHSHNYLPLSGGTINGSLTVAGGGITGSLTGNATTATKLQTAKNINLTGGVTGTVSFDGSQNVSMTTTVASVTSDKVTRMTGYSKASAVSAIQQTDSLNVAIGKLEKAIEGKSAVTNITLIETIVEKTVQANSNSVSIGQTINNNDVVRVYLDGIRLFEGKTYTLTKGANAQITMSTGLNLQSGDIVTFEIVRVKLA</sequence>
<organism evidence="1">
    <name type="scientific">Siphoviridae sp. ctqrl18</name>
    <dbReference type="NCBI Taxonomy" id="2825681"/>
    <lineage>
        <taxon>Viruses</taxon>
        <taxon>Duplodnaviria</taxon>
        <taxon>Heunggongvirae</taxon>
        <taxon>Uroviricota</taxon>
        <taxon>Caudoviricetes</taxon>
    </lineage>
</organism>
<dbReference type="EMBL" id="BK015249">
    <property type="protein sequence ID" value="DAD97907.1"/>
    <property type="molecule type" value="Genomic_DNA"/>
</dbReference>
<evidence type="ECO:0000313" key="1">
    <source>
        <dbReference type="EMBL" id="DAD97907.1"/>
    </source>
</evidence>
<accession>A0A8S5NV29</accession>
<protein>
    <submittedName>
        <fullName evidence="1">Dec protein, OB-Fold, Decoration, VIRAL PROTEIN</fullName>
    </submittedName>
</protein>
<reference evidence="1" key="1">
    <citation type="journal article" date="2021" name="Proc. Natl. Acad. Sci. U.S.A.">
        <title>A Catalog of Tens of Thousands of Viruses from Human Metagenomes Reveals Hidden Associations with Chronic Diseases.</title>
        <authorList>
            <person name="Tisza M.J."/>
            <person name="Buck C.B."/>
        </authorList>
    </citation>
    <scope>NUCLEOTIDE SEQUENCE</scope>
    <source>
        <strain evidence="1">Ctqrl18</strain>
    </source>
</reference>